<dbReference type="OrthoDB" id="881297at2"/>
<proteinExistence type="predicted"/>
<dbReference type="RefSeq" id="WP_092900086.1">
    <property type="nucleotide sequence ID" value="NZ_CAXBKE010000009.1"/>
</dbReference>
<accession>A0A1I1BZQ1</accession>
<dbReference type="Gene3D" id="1.10.357.10">
    <property type="entry name" value="Tetracycline Repressor, domain 2"/>
    <property type="match status" value="1"/>
</dbReference>
<dbReference type="InterPro" id="IPR050109">
    <property type="entry name" value="HTH-type_TetR-like_transc_reg"/>
</dbReference>
<dbReference type="InterPro" id="IPR001647">
    <property type="entry name" value="HTH_TetR"/>
</dbReference>
<dbReference type="AlphaFoldDB" id="A0A1I1BZQ1"/>
<dbReference type="EMBL" id="FOKK01000018">
    <property type="protein sequence ID" value="SFB54030.1"/>
    <property type="molecule type" value="Genomic_DNA"/>
</dbReference>
<dbReference type="Pfam" id="PF00440">
    <property type="entry name" value="TetR_N"/>
    <property type="match status" value="1"/>
</dbReference>
<dbReference type="PANTHER" id="PTHR30055">
    <property type="entry name" value="HTH-TYPE TRANSCRIPTIONAL REGULATOR RUTR"/>
    <property type="match status" value="1"/>
</dbReference>
<gene>
    <name evidence="7" type="ORF">SAMN04489723_11823</name>
</gene>
<dbReference type="PROSITE" id="PS50977">
    <property type="entry name" value="HTH_TETR_2"/>
    <property type="match status" value="1"/>
</dbReference>
<dbReference type="GO" id="GO:0000976">
    <property type="term" value="F:transcription cis-regulatory region binding"/>
    <property type="evidence" value="ECO:0007669"/>
    <property type="project" value="TreeGrafter"/>
</dbReference>
<evidence type="ECO:0000256" key="4">
    <source>
        <dbReference type="ARBA" id="ARBA00023163"/>
    </source>
</evidence>
<dbReference type="PANTHER" id="PTHR30055:SF175">
    <property type="entry name" value="HTH-TYPE TRANSCRIPTIONAL REPRESSOR KSTR2"/>
    <property type="match status" value="1"/>
</dbReference>
<evidence type="ECO:0000313" key="7">
    <source>
        <dbReference type="EMBL" id="SFB54030.1"/>
    </source>
</evidence>
<keyword evidence="8" id="KW-1185">Reference proteome</keyword>
<dbReference type="Proteomes" id="UP000198790">
    <property type="component" value="Unassembled WGS sequence"/>
</dbReference>
<feature type="DNA-binding region" description="H-T-H motif" evidence="5">
    <location>
        <begin position="28"/>
        <end position="47"/>
    </location>
</feature>
<dbReference type="STRING" id="237018.SAMN04489723_11823"/>
<dbReference type="PRINTS" id="PR00455">
    <property type="entry name" value="HTHTETR"/>
</dbReference>
<evidence type="ECO:0000256" key="3">
    <source>
        <dbReference type="ARBA" id="ARBA00023125"/>
    </source>
</evidence>
<dbReference type="Gene3D" id="1.10.10.60">
    <property type="entry name" value="Homeodomain-like"/>
    <property type="match status" value="1"/>
</dbReference>
<keyword evidence="3 5" id="KW-0238">DNA-binding</keyword>
<keyword evidence="4" id="KW-0804">Transcription</keyword>
<keyword evidence="1" id="KW-0678">Repressor</keyword>
<evidence type="ECO:0000256" key="2">
    <source>
        <dbReference type="ARBA" id="ARBA00023015"/>
    </source>
</evidence>
<dbReference type="InterPro" id="IPR036271">
    <property type="entry name" value="Tet_transcr_reg_TetR-rel_C_sf"/>
</dbReference>
<reference evidence="7 8" key="1">
    <citation type="submission" date="2016-10" db="EMBL/GenBank/DDBJ databases">
        <authorList>
            <person name="de Groot N.N."/>
        </authorList>
    </citation>
    <scope>NUCLEOTIDE SEQUENCE [LARGE SCALE GENOMIC DNA]</scope>
    <source>
        <strain evidence="7 8">DSM 23399</strain>
    </source>
</reference>
<name>A0A1I1BZQ1_9BACT</name>
<evidence type="ECO:0000256" key="5">
    <source>
        <dbReference type="PROSITE-ProRule" id="PRU00335"/>
    </source>
</evidence>
<dbReference type="SUPFAM" id="SSF48498">
    <property type="entry name" value="Tetracyclin repressor-like, C-terminal domain"/>
    <property type="match status" value="1"/>
</dbReference>
<dbReference type="FunFam" id="1.10.10.60:FF:000141">
    <property type="entry name" value="TetR family transcriptional regulator"/>
    <property type="match status" value="1"/>
</dbReference>
<sequence>MTKKANLESKILDAAYKLFLEKGYRQTTMDDIAQMLGMSKKTLYKYYPGKMELLGASFEVTKTKLTAKVEAIVENRYISFPLKLKSTLTVMASLLGPINPELFEDLREHAPEIWEDLTQYINESAYTRFKKLLEQGVSEGLVNPSININLVVMLYATAVQSLMDPKFINQFPEPIQQGMKNPPADIYDQAITIIYNGILTDEARNEFANA</sequence>
<dbReference type="InterPro" id="IPR009057">
    <property type="entry name" value="Homeodomain-like_sf"/>
</dbReference>
<dbReference type="GO" id="GO:0003700">
    <property type="term" value="F:DNA-binding transcription factor activity"/>
    <property type="evidence" value="ECO:0007669"/>
    <property type="project" value="TreeGrafter"/>
</dbReference>
<organism evidence="7 8">
    <name type="scientific">Algoriphagus aquimarinus</name>
    <dbReference type="NCBI Taxonomy" id="237018"/>
    <lineage>
        <taxon>Bacteria</taxon>
        <taxon>Pseudomonadati</taxon>
        <taxon>Bacteroidota</taxon>
        <taxon>Cytophagia</taxon>
        <taxon>Cytophagales</taxon>
        <taxon>Cyclobacteriaceae</taxon>
        <taxon>Algoriphagus</taxon>
    </lineage>
</organism>
<protein>
    <submittedName>
        <fullName evidence="7">DNA-binding transcriptional regulator, AcrR family</fullName>
    </submittedName>
</protein>
<evidence type="ECO:0000259" key="6">
    <source>
        <dbReference type="PROSITE" id="PS50977"/>
    </source>
</evidence>
<evidence type="ECO:0000313" key="8">
    <source>
        <dbReference type="Proteomes" id="UP000198790"/>
    </source>
</evidence>
<feature type="domain" description="HTH tetR-type" evidence="6">
    <location>
        <begin position="5"/>
        <end position="65"/>
    </location>
</feature>
<dbReference type="SUPFAM" id="SSF46689">
    <property type="entry name" value="Homeodomain-like"/>
    <property type="match status" value="1"/>
</dbReference>
<keyword evidence="2" id="KW-0805">Transcription regulation</keyword>
<evidence type="ECO:0000256" key="1">
    <source>
        <dbReference type="ARBA" id="ARBA00022491"/>
    </source>
</evidence>